<dbReference type="GeneID" id="24902878"/>
<dbReference type="AlphaFoldDB" id="D3VHE6"/>
<dbReference type="STRING" id="406817.XNC1_2533"/>
<dbReference type="KEGG" id="xne:XNC1_2533"/>
<reference evidence="1 2" key="1">
    <citation type="journal article" date="2011" name="PLoS ONE">
        <title>The entomopathogenic bacterial endosymbionts xenorhabdus and photorhabdus: convergent lifestyles from divergent genomes.</title>
        <authorList>
            <person name="Chaston J.M."/>
            <person name="Suen G."/>
            <person name="Tucker S.L."/>
            <person name="Andersen A.W."/>
            <person name="Bhasin A."/>
            <person name="Bode E."/>
            <person name="Bode H.B."/>
            <person name="Brachmann A.O."/>
            <person name="Cowles C.E."/>
            <person name="Cowles K.N."/>
            <person name="Darby C."/>
            <person name="de Leon L."/>
            <person name="Drace K."/>
            <person name="Du Z."/>
            <person name="Givaudan A."/>
            <person name="Herbert Tran E.E."/>
            <person name="Jewell K.A."/>
            <person name="Knack J.J."/>
            <person name="Krasomil-Osterfeld K.C."/>
            <person name="Kukor R."/>
            <person name="Lanois A."/>
            <person name="Latreille P."/>
            <person name="Leimgruber N.K."/>
            <person name="Lipke C.M."/>
            <person name="Liu R."/>
            <person name="Lu X."/>
            <person name="Martens E.C."/>
            <person name="Marri P.R."/>
            <person name="Medigue C."/>
            <person name="Menard M.L."/>
            <person name="Miller N.M."/>
            <person name="Morales-Soto N."/>
            <person name="Norton S."/>
            <person name="Ogier J.C."/>
            <person name="Orchard S.S."/>
            <person name="Park D."/>
            <person name="Park Y."/>
            <person name="Qurollo B.A."/>
            <person name="Sugar D.R."/>
            <person name="Richards G.R."/>
            <person name="Rouy Z."/>
            <person name="Slominski B."/>
            <person name="Slominski K."/>
            <person name="Snyder H."/>
            <person name="Tjaden B.C."/>
            <person name="van der Hoeven R."/>
            <person name="Welch R.D."/>
            <person name="Wheeler C."/>
            <person name="Xiang B."/>
            <person name="Barbazuk B."/>
            <person name="Gaudriault S."/>
            <person name="Goodner B."/>
            <person name="Slater S.C."/>
            <person name="Forst S."/>
            <person name="Goldman B.S."/>
            <person name="Goodrich-Blair H."/>
        </authorList>
    </citation>
    <scope>NUCLEOTIDE SEQUENCE [LARGE SCALE GENOMIC DNA]</scope>
    <source>
        <strain evidence="2">ATCC 19061 / DSM 3370 / CCUG 14189 / LMG 1036 / NCIMB 9965 / AN6</strain>
    </source>
</reference>
<evidence type="ECO:0000313" key="1">
    <source>
        <dbReference type="EMBL" id="CBJ90591.1"/>
    </source>
</evidence>
<organism evidence="1 2">
    <name type="scientific">Xenorhabdus nematophila (strain ATCC 19061 / DSM 3370 / CCUG 14189 / LMG 1036 / NCIMB 9965 / AN6)</name>
    <dbReference type="NCBI Taxonomy" id="406817"/>
    <lineage>
        <taxon>Bacteria</taxon>
        <taxon>Pseudomonadati</taxon>
        <taxon>Pseudomonadota</taxon>
        <taxon>Gammaproteobacteria</taxon>
        <taxon>Enterobacterales</taxon>
        <taxon>Morganellaceae</taxon>
        <taxon>Xenorhabdus</taxon>
    </lineage>
</organism>
<evidence type="ECO:0008006" key="3">
    <source>
        <dbReference type="Google" id="ProtNLM"/>
    </source>
</evidence>
<dbReference type="InterPro" id="IPR013783">
    <property type="entry name" value="Ig-like_fold"/>
</dbReference>
<dbReference type="Gene3D" id="2.60.40.10">
    <property type="entry name" value="Immunoglobulins"/>
    <property type="match status" value="1"/>
</dbReference>
<proteinExistence type="predicted"/>
<dbReference type="SUPFAM" id="SSF49373">
    <property type="entry name" value="Invasin/intimin cell-adhesion fragments"/>
    <property type="match status" value="1"/>
</dbReference>
<gene>
    <name evidence="1" type="ordered locus">XNC1_2533</name>
</gene>
<name>D3VHE6_XENNA</name>
<evidence type="ECO:0000313" key="2">
    <source>
        <dbReference type="Proteomes" id="UP000008075"/>
    </source>
</evidence>
<dbReference type="EMBL" id="FN667742">
    <property type="protein sequence ID" value="CBJ90591.1"/>
    <property type="molecule type" value="Genomic_DNA"/>
</dbReference>
<accession>D3VHE6</accession>
<sequence>MKEDKINFISPLSSDILDVRSTQTITVKINDTTNDKMVSWLAFPSISDSKNVKFTQKSTPINSQGVSVNKLKIKGKEDSNLLISVYIEDGENDPDHYSAIYRIKNSRIIWNLDSLFCAPTEHYDSTDKESVITLTIYVVDSDNKPLKSYPLKFSGQPTHPAFVFSPDSLIYNYLIKAYVVNTDENGQAIIKIANTAPGIITLNMGPLNRTLIETRYVVFTNIGNTSGEESLLPPPNLLNDNSDGVLDLDKIRGNLVEITIPEISTLPSKISVWVNGRIAYVGDLKETNGRYVYGIDKSLFKTNYAYNFLAYTISYNDGNGCDSETLMFKVTGSITQYEPDCSGSLSPPQLVIPGVSINYSHIVGGLKIKIPYYENIEIGDEVVVDIYLNAYFMGSNSPKTAHLESRYIVSEDDLDNDFIVLFQQSDLQGFTTSENGKDGVFQAQYTVVGKESSQILILPLNTVSG</sequence>
<dbReference type="RefSeq" id="WP_013184495.1">
    <property type="nucleotide sequence ID" value="NC_014228.1"/>
</dbReference>
<dbReference type="InterPro" id="IPR008964">
    <property type="entry name" value="Invasin/intimin_cell_adhesion"/>
</dbReference>
<dbReference type="HOGENOM" id="CLU_587858_0_0_6"/>
<keyword evidence="2" id="KW-1185">Reference proteome</keyword>
<dbReference type="Proteomes" id="UP000008075">
    <property type="component" value="Chromosome"/>
</dbReference>
<protein>
    <recommendedName>
        <fullName evidence="3">Ig-like domain-containing protein</fullName>
    </recommendedName>
</protein>